<dbReference type="KEGG" id="csr:Cspa_c37220"/>
<evidence type="ECO:0000313" key="2">
    <source>
        <dbReference type="Proteomes" id="UP000011728"/>
    </source>
</evidence>
<reference evidence="1 2" key="1">
    <citation type="submission" date="2013-02" db="EMBL/GenBank/DDBJ databases">
        <title>Genome sequence of Clostridium saccharoperbutylacetonicum N1-4(HMT).</title>
        <authorList>
            <person name="Poehlein A."/>
            <person name="Daniel R."/>
        </authorList>
    </citation>
    <scope>NUCLEOTIDE SEQUENCE [LARGE SCALE GENOMIC DNA]</scope>
    <source>
        <strain evidence="2">N1-4(HMT)</strain>
    </source>
</reference>
<dbReference type="RefSeq" id="WP_015393797.1">
    <property type="nucleotide sequence ID" value="NC_020291.1"/>
</dbReference>
<proteinExistence type="predicted"/>
<keyword evidence="2" id="KW-1185">Reference proteome</keyword>
<name>M1N1W4_9CLOT</name>
<accession>M1N1W4</accession>
<dbReference type="HOGENOM" id="CLU_171151_0_0_9"/>
<dbReference type="STRING" id="36745.CLSAP_34950"/>
<dbReference type="Proteomes" id="UP000011728">
    <property type="component" value="Chromosome"/>
</dbReference>
<dbReference type="eggNOG" id="ENOG5030U6T">
    <property type="taxonomic scope" value="Bacteria"/>
</dbReference>
<dbReference type="AlphaFoldDB" id="M1N1W4"/>
<dbReference type="EMBL" id="CP004121">
    <property type="protein sequence ID" value="AGF57482.1"/>
    <property type="molecule type" value="Genomic_DNA"/>
</dbReference>
<gene>
    <name evidence="1" type="ORF">Cspa_c37220</name>
</gene>
<dbReference type="OrthoDB" id="2004108at2"/>
<protein>
    <submittedName>
        <fullName evidence="1">Uncharacterized protein</fullName>
    </submittedName>
</protein>
<organism evidence="1 2">
    <name type="scientific">Clostridium saccharoperbutylacetonicum N1-4(HMT)</name>
    <dbReference type="NCBI Taxonomy" id="931276"/>
    <lineage>
        <taxon>Bacteria</taxon>
        <taxon>Bacillati</taxon>
        <taxon>Bacillota</taxon>
        <taxon>Clostridia</taxon>
        <taxon>Eubacteriales</taxon>
        <taxon>Clostridiaceae</taxon>
        <taxon>Clostridium</taxon>
    </lineage>
</organism>
<sequence>MMIHFTRNSVCMGDDCFDNSRDYEFDNQATWEDIMPVIKDNHFLASVSGNDVVWVLQNSKKEEIISYFTYKDIIIRCTTKTLLSEICDEVYELHFKYYSSPSKRGEYIENINYNRQYNMWHDG</sequence>
<evidence type="ECO:0000313" key="1">
    <source>
        <dbReference type="EMBL" id="AGF57482.1"/>
    </source>
</evidence>